<dbReference type="STRING" id="1380566.A0A179F571"/>
<dbReference type="InterPro" id="IPR036291">
    <property type="entry name" value="NAD(P)-bd_dom_sf"/>
</dbReference>
<reference evidence="2 3" key="1">
    <citation type="journal article" date="2016" name="PLoS Pathog.">
        <title>Biosynthesis of antibiotic leucinostatins in bio-control fungus Purpureocillium lilacinum and their inhibition on phytophthora revealed by genome mining.</title>
        <authorList>
            <person name="Wang G."/>
            <person name="Liu Z."/>
            <person name="Lin R."/>
            <person name="Li E."/>
            <person name="Mao Z."/>
            <person name="Ling J."/>
            <person name="Yang Y."/>
            <person name="Yin W.B."/>
            <person name="Xie B."/>
        </authorList>
    </citation>
    <scope>NUCLEOTIDE SEQUENCE [LARGE SCALE GENOMIC DNA]</scope>
    <source>
        <strain evidence="2">170</strain>
    </source>
</reference>
<comment type="caution">
    <text evidence="2">The sequence shown here is derived from an EMBL/GenBank/DDBJ whole genome shotgun (WGS) entry which is preliminary data.</text>
</comment>
<gene>
    <name evidence="2" type="ORF">VFPPC_06698</name>
</gene>
<dbReference type="AlphaFoldDB" id="A0A179F571"/>
<evidence type="ECO:0000259" key="1">
    <source>
        <dbReference type="Pfam" id="PF01370"/>
    </source>
</evidence>
<dbReference type="EMBL" id="LSBJ02000008">
    <property type="protein sequence ID" value="OAQ60574.1"/>
    <property type="molecule type" value="Genomic_DNA"/>
</dbReference>
<dbReference type="InterPro" id="IPR051783">
    <property type="entry name" value="NAD(P)-dependent_oxidoreduct"/>
</dbReference>
<dbReference type="GO" id="GO:0004029">
    <property type="term" value="F:aldehyde dehydrogenase (NAD+) activity"/>
    <property type="evidence" value="ECO:0007669"/>
    <property type="project" value="TreeGrafter"/>
</dbReference>
<dbReference type="OrthoDB" id="2130169at2759"/>
<dbReference type="Pfam" id="PF01370">
    <property type="entry name" value="Epimerase"/>
    <property type="match status" value="1"/>
</dbReference>
<dbReference type="Gene3D" id="3.40.50.720">
    <property type="entry name" value="NAD(P)-binding Rossmann-like Domain"/>
    <property type="match status" value="1"/>
</dbReference>
<dbReference type="GO" id="GO:0005737">
    <property type="term" value="C:cytoplasm"/>
    <property type="evidence" value="ECO:0007669"/>
    <property type="project" value="TreeGrafter"/>
</dbReference>
<keyword evidence="3" id="KW-1185">Reference proteome</keyword>
<sequence>MAKVFLTGASGYIGGQVLRELSRSQIKFSISALVRDPTKASVIEKAFPSVRTVIGDLDNSDLLTKEATDASIVLHLAATGHLSSVKAIHQGLSNKQSNSPAYWIQVSGASALAAGELASSSFVPGSASQTIFDDYAGVADIQSVIRKHPARAVDNYILDTVSNTADIKTALVFPPIIYGLAEGPLNQRSIQIPSLASATIKRGHGVKIGSGESRWGNVHVKDVGRIFAGLAEAAALGRNDGGLWGQNALYLTGVGELAFADISAKVAAVAKQQGLTSTDEVEELRKDEYDTALPHGKVLFGTNARGQATRARKLLGWEPREVSLEDDIARTVSDEHNRATPASAKL</sequence>
<organism evidence="2 3">
    <name type="scientific">Pochonia chlamydosporia 170</name>
    <dbReference type="NCBI Taxonomy" id="1380566"/>
    <lineage>
        <taxon>Eukaryota</taxon>
        <taxon>Fungi</taxon>
        <taxon>Dikarya</taxon>
        <taxon>Ascomycota</taxon>
        <taxon>Pezizomycotina</taxon>
        <taxon>Sordariomycetes</taxon>
        <taxon>Hypocreomycetidae</taxon>
        <taxon>Hypocreales</taxon>
        <taxon>Clavicipitaceae</taxon>
        <taxon>Pochonia</taxon>
    </lineage>
</organism>
<evidence type="ECO:0000313" key="2">
    <source>
        <dbReference type="EMBL" id="OAQ60574.1"/>
    </source>
</evidence>
<proteinExistence type="predicted"/>
<feature type="domain" description="NAD-dependent epimerase/dehydratase" evidence="1">
    <location>
        <begin position="4"/>
        <end position="233"/>
    </location>
</feature>
<evidence type="ECO:0000313" key="3">
    <source>
        <dbReference type="Proteomes" id="UP000078397"/>
    </source>
</evidence>
<protein>
    <submittedName>
        <fullName evidence="2">NAD dependent epimerase/dehydratase family protein</fullName>
    </submittedName>
</protein>
<dbReference type="KEGG" id="pchm:VFPPC_06698"/>
<dbReference type="PANTHER" id="PTHR48079">
    <property type="entry name" value="PROTEIN YEEZ"/>
    <property type="match status" value="1"/>
</dbReference>
<name>A0A179F571_METCM</name>
<dbReference type="PANTHER" id="PTHR48079:SF8">
    <property type="entry name" value="NAD(P)-BINDING DOMAIN-CONTAINING PROTEIN"/>
    <property type="match status" value="1"/>
</dbReference>
<dbReference type="RefSeq" id="XP_018138452.1">
    <property type="nucleotide sequence ID" value="XM_018285691.1"/>
</dbReference>
<dbReference type="GeneID" id="28849685"/>
<dbReference type="SUPFAM" id="SSF51735">
    <property type="entry name" value="NAD(P)-binding Rossmann-fold domains"/>
    <property type="match status" value="1"/>
</dbReference>
<dbReference type="InterPro" id="IPR001509">
    <property type="entry name" value="Epimerase_deHydtase"/>
</dbReference>
<accession>A0A179F571</accession>
<dbReference type="Proteomes" id="UP000078397">
    <property type="component" value="Unassembled WGS sequence"/>
</dbReference>